<dbReference type="Pfam" id="PF03640">
    <property type="entry name" value="Lipoprotein_15"/>
    <property type="match status" value="4"/>
</dbReference>
<evidence type="ECO:0000256" key="5">
    <source>
        <dbReference type="SAM" id="SignalP"/>
    </source>
</evidence>
<organism evidence="7 8">
    <name type="scientific">Paenibacillus soyae</name>
    <dbReference type="NCBI Taxonomy" id="2969249"/>
    <lineage>
        <taxon>Bacteria</taxon>
        <taxon>Bacillati</taxon>
        <taxon>Bacillota</taxon>
        <taxon>Bacilli</taxon>
        <taxon>Bacillales</taxon>
        <taxon>Paenibacillaceae</taxon>
        <taxon>Paenibacillus</taxon>
    </lineage>
</organism>
<dbReference type="GO" id="GO:0043448">
    <property type="term" value="P:alkane catabolic process"/>
    <property type="evidence" value="ECO:0007669"/>
    <property type="project" value="TreeGrafter"/>
</dbReference>
<reference evidence="7" key="1">
    <citation type="submission" date="2022-08" db="EMBL/GenBank/DDBJ databases">
        <title>The genomic sequence of strain Paenibacillus sp. SCIV0701.</title>
        <authorList>
            <person name="Zhao H."/>
        </authorList>
    </citation>
    <scope>NUCLEOTIDE SEQUENCE</scope>
    <source>
        <strain evidence="7">SCIV0701</strain>
    </source>
</reference>
<dbReference type="EMBL" id="JANIPJ010000009">
    <property type="protein sequence ID" value="MCR2804934.1"/>
    <property type="molecule type" value="Genomic_DNA"/>
</dbReference>
<keyword evidence="8" id="KW-1185">Reference proteome</keyword>
<dbReference type="Pfam" id="PF00127">
    <property type="entry name" value="Copper-bind"/>
    <property type="match status" value="1"/>
</dbReference>
<evidence type="ECO:0000256" key="4">
    <source>
        <dbReference type="ARBA" id="ARBA00023008"/>
    </source>
</evidence>
<dbReference type="InterPro" id="IPR008972">
    <property type="entry name" value="Cupredoxin"/>
</dbReference>
<protein>
    <submittedName>
        <fullName evidence="7">Plastocyanin/azurin family copper-binding protein</fullName>
    </submittedName>
</protein>
<evidence type="ECO:0000256" key="3">
    <source>
        <dbReference type="ARBA" id="ARBA00022982"/>
    </source>
</evidence>
<dbReference type="GO" id="GO:0009055">
    <property type="term" value="F:electron transfer activity"/>
    <property type="evidence" value="ECO:0007669"/>
    <property type="project" value="InterPro"/>
</dbReference>
<dbReference type="PANTHER" id="PTHR39335">
    <property type="entry name" value="BLL4220 PROTEIN"/>
    <property type="match status" value="1"/>
</dbReference>
<name>A0A9X2S8Z6_9BACL</name>
<keyword evidence="4" id="KW-0186">Copper</keyword>
<dbReference type="PANTHER" id="PTHR39335:SF1">
    <property type="entry name" value="BLL4220 PROTEIN"/>
    <property type="match status" value="1"/>
</dbReference>
<keyword evidence="1" id="KW-0813">Transport</keyword>
<accession>A0A9X2S8Z6</accession>
<dbReference type="CDD" id="cd13921">
    <property type="entry name" value="Amicyanin"/>
    <property type="match status" value="1"/>
</dbReference>
<keyword evidence="2" id="KW-0479">Metal-binding</keyword>
<dbReference type="RefSeq" id="WP_257446547.1">
    <property type="nucleotide sequence ID" value="NZ_JANIPJ010000009.1"/>
</dbReference>
<gene>
    <name evidence="7" type="ORF">NQZ67_13700</name>
</gene>
<sequence length="531" mass="57695">MIAKKISLAFLALVLCLSVFLTLGAAAEEQNAGNVKTDAETAADLKLLLGDGNGVNETYLAKKSTRLQAAIISLRLQGLLDEAMAYKGTINFSDASLVSSSNQAVLAYLKNHPEYGWSGKGGAQFDPAAGITSQQLYKVLLEVAGFKQDKDFTYAETEKFAATKGFKQIAGTNSLTNAHIATALVESLHVHTTGGSTLFEELQTKGVIEADAALPGDRILLASSDKLGTYFTDQNGRTLYFFTKDAEDSNSCKDKCLENWPVFYAEDLQIPGPLNPDDFSVLTRTDGTKQTTYKGWPLYYFVKDMAAGDTLGEAVGGVWFVAKSDYAVMLGTSSTLGNYLTDDYGRTLYYFDKDSLRSSMPSVVCEGECLETWPAYMAEGASTISTLLASDIGSITLSDGTKQSTYKGYPLYYFVKDAKHGDALGQNVNEVWFVVDPATFTGKTAPQVKTYNIDIKQFSFGTEPLTVEAGSQIIFTNFDDMKHNAVALGGAFETPLLAKGESYTITLDEPGTYNYFCEPHKQFMTGQIIVK</sequence>
<evidence type="ECO:0000259" key="6">
    <source>
        <dbReference type="Pfam" id="PF00127"/>
    </source>
</evidence>
<evidence type="ECO:0000313" key="7">
    <source>
        <dbReference type="EMBL" id="MCR2804934.1"/>
    </source>
</evidence>
<dbReference type="AlphaFoldDB" id="A0A9X2S8Z6"/>
<feature type="domain" description="Blue (type 1) copper" evidence="6">
    <location>
        <begin position="452"/>
        <end position="531"/>
    </location>
</feature>
<dbReference type="Gene3D" id="2.60.40.420">
    <property type="entry name" value="Cupredoxins - blue copper proteins"/>
    <property type="match status" value="1"/>
</dbReference>
<evidence type="ECO:0000313" key="8">
    <source>
        <dbReference type="Proteomes" id="UP001141950"/>
    </source>
</evidence>
<feature type="chain" id="PRO_5040871837" evidence="5">
    <location>
        <begin position="28"/>
        <end position="531"/>
    </location>
</feature>
<proteinExistence type="predicted"/>
<evidence type="ECO:0000256" key="1">
    <source>
        <dbReference type="ARBA" id="ARBA00022448"/>
    </source>
</evidence>
<dbReference type="InterPro" id="IPR036313">
    <property type="entry name" value="PepX_N_dom_sf"/>
</dbReference>
<dbReference type="SUPFAM" id="SSF81761">
    <property type="entry name" value="X-Prolyl dipeptidyl aminopeptidase PepX, N-terminal domain"/>
    <property type="match status" value="1"/>
</dbReference>
<dbReference type="SUPFAM" id="SSF49503">
    <property type="entry name" value="Cupredoxins"/>
    <property type="match status" value="1"/>
</dbReference>
<dbReference type="InterPro" id="IPR005297">
    <property type="entry name" value="Lipoprotein_repeat"/>
</dbReference>
<comment type="caution">
    <text evidence="7">The sequence shown here is derived from an EMBL/GenBank/DDBJ whole genome shotgun (WGS) entry which is preliminary data.</text>
</comment>
<dbReference type="GO" id="GO:0005507">
    <property type="term" value="F:copper ion binding"/>
    <property type="evidence" value="ECO:0007669"/>
    <property type="project" value="InterPro"/>
</dbReference>
<dbReference type="Proteomes" id="UP001141950">
    <property type="component" value="Unassembled WGS sequence"/>
</dbReference>
<keyword evidence="5" id="KW-0732">Signal</keyword>
<keyword evidence="3" id="KW-0249">Electron transport</keyword>
<feature type="signal peptide" evidence="5">
    <location>
        <begin position="1"/>
        <end position="27"/>
    </location>
</feature>
<dbReference type="InterPro" id="IPR028871">
    <property type="entry name" value="BlueCu_1_BS"/>
</dbReference>
<dbReference type="InterPro" id="IPR000923">
    <property type="entry name" value="BlueCu_1"/>
</dbReference>
<evidence type="ECO:0000256" key="2">
    <source>
        <dbReference type="ARBA" id="ARBA00022723"/>
    </source>
</evidence>
<dbReference type="PROSITE" id="PS00196">
    <property type="entry name" value="COPPER_BLUE"/>
    <property type="match status" value="1"/>
</dbReference>
<dbReference type="InterPro" id="IPR035668">
    <property type="entry name" value="Amicyanin"/>
</dbReference>